<evidence type="ECO:0000313" key="2">
    <source>
        <dbReference type="EMBL" id="CAA9542943.1"/>
    </source>
</evidence>
<reference evidence="2" key="1">
    <citation type="submission" date="2020-02" db="EMBL/GenBank/DDBJ databases">
        <authorList>
            <person name="Meier V. D."/>
        </authorList>
    </citation>
    <scope>NUCLEOTIDE SEQUENCE</scope>
    <source>
        <strain evidence="2">AVDCRST_MAG79</strain>
    </source>
</reference>
<gene>
    <name evidence="2" type="ORF">AVDCRST_MAG79-2021</name>
</gene>
<organism evidence="2">
    <name type="scientific">uncultured Thermoleophilia bacterium</name>
    <dbReference type="NCBI Taxonomy" id="1497501"/>
    <lineage>
        <taxon>Bacteria</taxon>
        <taxon>Bacillati</taxon>
        <taxon>Actinomycetota</taxon>
        <taxon>Thermoleophilia</taxon>
        <taxon>environmental samples</taxon>
    </lineage>
</organism>
<proteinExistence type="predicted"/>
<protein>
    <submittedName>
        <fullName evidence="2">Uncharacterized protein</fullName>
    </submittedName>
</protein>
<name>A0A6J4UB37_9ACTN</name>
<feature type="region of interest" description="Disordered" evidence="1">
    <location>
        <begin position="40"/>
        <end position="62"/>
    </location>
</feature>
<accession>A0A6J4UB37</accession>
<sequence>MRSLFVVVGVLVVLLLVFSSGAVSGQLCVRSVGCLRGDDGGLRLDSSRGAQPAAVRPAETTP</sequence>
<dbReference type="AlphaFoldDB" id="A0A6J4UB37"/>
<dbReference type="EMBL" id="CADCWC010000304">
    <property type="protein sequence ID" value="CAA9542943.1"/>
    <property type="molecule type" value="Genomic_DNA"/>
</dbReference>
<evidence type="ECO:0000256" key="1">
    <source>
        <dbReference type="SAM" id="MobiDB-lite"/>
    </source>
</evidence>